<dbReference type="AlphaFoldDB" id="A0A7J7NAA3"/>
<proteinExistence type="inferred from homology"/>
<dbReference type="GO" id="GO:0032040">
    <property type="term" value="C:small-subunit processome"/>
    <property type="evidence" value="ECO:0007669"/>
    <property type="project" value="TreeGrafter"/>
</dbReference>
<dbReference type="Proteomes" id="UP000541444">
    <property type="component" value="Unassembled WGS sequence"/>
</dbReference>
<dbReference type="GO" id="GO:0006364">
    <property type="term" value="P:rRNA processing"/>
    <property type="evidence" value="ECO:0007669"/>
    <property type="project" value="UniProtKB-KW"/>
</dbReference>
<dbReference type="Pfam" id="PF04006">
    <property type="entry name" value="Mpp10"/>
    <property type="match status" value="1"/>
</dbReference>
<comment type="caution">
    <text evidence="8">The sequence shown here is derived from an EMBL/GenBank/DDBJ whole genome shotgun (WGS) entry which is preliminary data.</text>
</comment>
<gene>
    <name evidence="8" type="ORF">GIB67_017670</name>
</gene>
<organism evidence="8 9">
    <name type="scientific">Kingdonia uniflora</name>
    <dbReference type="NCBI Taxonomy" id="39325"/>
    <lineage>
        <taxon>Eukaryota</taxon>
        <taxon>Viridiplantae</taxon>
        <taxon>Streptophyta</taxon>
        <taxon>Embryophyta</taxon>
        <taxon>Tracheophyta</taxon>
        <taxon>Spermatophyta</taxon>
        <taxon>Magnoliopsida</taxon>
        <taxon>Ranunculales</taxon>
        <taxon>Circaeasteraceae</taxon>
        <taxon>Kingdonia</taxon>
    </lineage>
</organism>
<feature type="compositionally biased region" description="Acidic residues" evidence="7">
    <location>
        <begin position="116"/>
        <end position="128"/>
    </location>
</feature>
<evidence type="ECO:0000256" key="2">
    <source>
        <dbReference type="ARBA" id="ARBA00022517"/>
    </source>
</evidence>
<keyword evidence="4" id="KW-0539">Nucleus</keyword>
<name>A0A7J7NAA3_9MAGN</name>
<evidence type="ECO:0000313" key="9">
    <source>
        <dbReference type="Proteomes" id="UP000541444"/>
    </source>
</evidence>
<sequence>MENPNGCLETLTQLKSVHPPLWLRQSPQLSQQARSASQQLFSSLQPFCPKSPFDTLLVENFDAEQIWQQIDLQTTPLILSLKRELKRLEKNPGEISKLFGERIGKKVVVEEKREDLGEDYEGSDDSDEDGKRYEEEDEEEEENGGEDEEEDYSDDCGIEDKFLKIKEMSKFMEDDEEREYGDWKVKNEAEAEDEDKDDEVGGFGEDDDDEDGADIRYEDFYEKEQEKGPLSTHEKYLQKNRYDIEQMEKANMGPKDWPMEGEVTAGKRPKNSALEVDIDFEHNVNPPPQLTESDNEKLNDTIRKHIEIKEDLMKKRLEVNSNR</sequence>
<dbReference type="PANTHER" id="PTHR17039">
    <property type="entry name" value="U3 SMALL NUCLEOLAR RIBONUCLEOPROTEIN PROTEIN MPP10"/>
    <property type="match status" value="1"/>
</dbReference>
<feature type="compositionally biased region" description="Acidic residues" evidence="7">
    <location>
        <begin position="190"/>
        <end position="212"/>
    </location>
</feature>
<comment type="subcellular location">
    <subcellularLocation>
        <location evidence="1">Nucleus</location>
        <location evidence="1">Nucleolus</location>
    </subcellularLocation>
</comment>
<protein>
    <submittedName>
        <fullName evidence="8">Uncharacterized protein</fullName>
    </submittedName>
</protein>
<accession>A0A7J7NAA3</accession>
<feature type="region of interest" description="Disordered" evidence="7">
    <location>
        <begin position="114"/>
        <end position="159"/>
    </location>
</feature>
<reference evidence="8 9" key="1">
    <citation type="journal article" date="2020" name="IScience">
        <title>Genome Sequencing of the Endangered Kingdonia uniflora (Circaeasteraceae, Ranunculales) Reveals Potential Mechanisms of Evolutionary Specialization.</title>
        <authorList>
            <person name="Sun Y."/>
            <person name="Deng T."/>
            <person name="Zhang A."/>
            <person name="Moore M.J."/>
            <person name="Landis J.B."/>
            <person name="Lin N."/>
            <person name="Zhang H."/>
            <person name="Zhang X."/>
            <person name="Huang J."/>
            <person name="Zhang X."/>
            <person name="Sun H."/>
            <person name="Wang H."/>
        </authorList>
    </citation>
    <scope>NUCLEOTIDE SEQUENCE [LARGE SCALE GENOMIC DNA]</scope>
    <source>
        <strain evidence="8">TB1705</strain>
        <tissue evidence="8">Leaf</tissue>
    </source>
</reference>
<evidence type="ECO:0000256" key="4">
    <source>
        <dbReference type="ARBA" id="ARBA00023242"/>
    </source>
</evidence>
<evidence type="ECO:0000256" key="5">
    <source>
        <dbReference type="ARBA" id="ARBA00023274"/>
    </source>
</evidence>
<keyword evidence="2" id="KW-0690">Ribosome biogenesis</keyword>
<evidence type="ECO:0000256" key="7">
    <source>
        <dbReference type="SAM" id="MobiDB-lite"/>
    </source>
</evidence>
<feature type="compositionally biased region" description="Acidic residues" evidence="7">
    <location>
        <begin position="135"/>
        <end position="157"/>
    </location>
</feature>
<dbReference type="InterPro" id="IPR012173">
    <property type="entry name" value="Mpp10"/>
</dbReference>
<comment type="similarity">
    <text evidence="6">Belongs to the MPP10 family.</text>
</comment>
<keyword evidence="5" id="KW-0687">Ribonucleoprotein</keyword>
<dbReference type="GO" id="GO:0005732">
    <property type="term" value="C:sno(s)RNA-containing ribonucleoprotein complex"/>
    <property type="evidence" value="ECO:0007669"/>
    <property type="project" value="InterPro"/>
</dbReference>
<keyword evidence="9" id="KW-1185">Reference proteome</keyword>
<evidence type="ECO:0000256" key="3">
    <source>
        <dbReference type="ARBA" id="ARBA00022552"/>
    </source>
</evidence>
<evidence type="ECO:0000313" key="8">
    <source>
        <dbReference type="EMBL" id="KAF6164086.1"/>
    </source>
</evidence>
<evidence type="ECO:0000256" key="1">
    <source>
        <dbReference type="ARBA" id="ARBA00004604"/>
    </source>
</evidence>
<dbReference type="EMBL" id="JACGCM010000940">
    <property type="protein sequence ID" value="KAF6164086.1"/>
    <property type="molecule type" value="Genomic_DNA"/>
</dbReference>
<keyword evidence="3" id="KW-0698">rRNA processing</keyword>
<feature type="compositionally biased region" description="Basic and acidic residues" evidence="7">
    <location>
        <begin position="180"/>
        <end position="189"/>
    </location>
</feature>
<dbReference type="OrthoDB" id="445326at2759"/>
<feature type="region of interest" description="Disordered" evidence="7">
    <location>
        <begin position="173"/>
        <end position="235"/>
    </location>
</feature>
<dbReference type="PANTHER" id="PTHR17039:SF0">
    <property type="entry name" value="U3 SMALL NUCLEOLAR RIBONUCLEOPROTEIN PROTEIN MPP10"/>
    <property type="match status" value="1"/>
</dbReference>
<feature type="compositionally biased region" description="Basic and acidic residues" evidence="7">
    <location>
        <begin position="213"/>
        <end position="235"/>
    </location>
</feature>
<dbReference type="GO" id="GO:0034457">
    <property type="term" value="C:Mpp10 complex"/>
    <property type="evidence" value="ECO:0007669"/>
    <property type="project" value="InterPro"/>
</dbReference>
<evidence type="ECO:0000256" key="6">
    <source>
        <dbReference type="ARBA" id="ARBA00029455"/>
    </source>
</evidence>